<organism evidence="10 11">
    <name type="scientific">Sphaerosporella brunnea</name>
    <dbReference type="NCBI Taxonomy" id="1250544"/>
    <lineage>
        <taxon>Eukaryota</taxon>
        <taxon>Fungi</taxon>
        <taxon>Dikarya</taxon>
        <taxon>Ascomycota</taxon>
        <taxon>Pezizomycotina</taxon>
        <taxon>Pezizomycetes</taxon>
        <taxon>Pezizales</taxon>
        <taxon>Pyronemataceae</taxon>
        <taxon>Sphaerosporella</taxon>
    </lineage>
</organism>
<dbReference type="SUPFAM" id="SSF53067">
    <property type="entry name" value="Actin-like ATPase domain"/>
    <property type="match status" value="2"/>
</dbReference>
<dbReference type="FunFam" id="3.30.420.40:FF:000118">
    <property type="entry name" value="Xylulose kinase 2"/>
    <property type="match status" value="1"/>
</dbReference>
<comment type="similarity">
    <text evidence="1 7">Belongs to the FGGY kinase family.</text>
</comment>
<feature type="domain" description="Carbohydrate kinase FGGY N-terminal" evidence="8">
    <location>
        <begin position="133"/>
        <end position="288"/>
    </location>
</feature>
<keyword evidence="2 7" id="KW-0859">Xylose metabolism</keyword>
<dbReference type="Pfam" id="PF02782">
    <property type="entry name" value="FGGY_C"/>
    <property type="match status" value="1"/>
</dbReference>
<evidence type="ECO:0000259" key="9">
    <source>
        <dbReference type="Pfam" id="PF02782"/>
    </source>
</evidence>
<dbReference type="EMBL" id="VXIS01000230">
    <property type="protein sequence ID" value="KAA8896035.1"/>
    <property type="molecule type" value="Genomic_DNA"/>
</dbReference>
<gene>
    <name evidence="10" type="ORF">FN846DRAFT_921904</name>
</gene>
<dbReference type="GO" id="GO:0005829">
    <property type="term" value="C:cytosol"/>
    <property type="evidence" value="ECO:0007669"/>
    <property type="project" value="TreeGrafter"/>
</dbReference>
<accession>A0A5J5EK41</accession>
<dbReference type="InParanoid" id="A0A5J5EK41"/>
<evidence type="ECO:0000256" key="1">
    <source>
        <dbReference type="ARBA" id="ARBA00009156"/>
    </source>
</evidence>
<evidence type="ECO:0000256" key="3">
    <source>
        <dbReference type="ARBA" id="ARBA00022679"/>
    </source>
</evidence>
<proteinExistence type="inferred from homology"/>
<dbReference type="EC" id="2.7.1.17" evidence="7"/>
<evidence type="ECO:0000256" key="4">
    <source>
        <dbReference type="ARBA" id="ARBA00022777"/>
    </source>
</evidence>
<evidence type="ECO:0000256" key="5">
    <source>
        <dbReference type="ARBA" id="ARBA00025184"/>
    </source>
</evidence>
<comment type="catalytic activity">
    <reaction evidence="6 7">
        <text>D-xylulose + ATP = D-xylulose 5-phosphate + ADP + H(+)</text>
        <dbReference type="Rhea" id="RHEA:10964"/>
        <dbReference type="ChEBI" id="CHEBI:15378"/>
        <dbReference type="ChEBI" id="CHEBI:17140"/>
        <dbReference type="ChEBI" id="CHEBI:30616"/>
        <dbReference type="ChEBI" id="CHEBI:57737"/>
        <dbReference type="ChEBI" id="CHEBI:456216"/>
        <dbReference type="EC" id="2.7.1.17"/>
    </reaction>
</comment>
<evidence type="ECO:0000256" key="2">
    <source>
        <dbReference type="ARBA" id="ARBA00022629"/>
    </source>
</evidence>
<dbReference type="InterPro" id="IPR042024">
    <property type="entry name" value="D-XK_euk"/>
</dbReference>
<dbReference type="Gene3D" id="3.30.420.40">
    <property type="match status" value="2"/>
</dbReference>
<dbReference type="FunCoup" id="A0A5J5EK41">
    <property type="interactions" value="496"/>
</dbReference>
<dbReference type="GO" id="GO:0004856">
    <property type="term" value="F:D-xylulokinase activity"/>
    <property type="evidence" value="ECO:0007669"/>
    <property type="project" value="UniProtKB-UniRule"/>
</dbReference>
<evidence type="ECO:0000256" key="7">
    <source>
        <dbReference type="RuleBase" id="RU367058"/>
    </source>
</evidence>
<name>A0A5J5EK41_9PEZI</name>
<dbReference type="GO" id="GO:0005524">
    <property type="term" value="F:ATP binding"/>
    <property type="evidence" value="ECO:0007669"/>
    <property type="project" value="UniProtKB-UniRule"/>
</dbReference>
<dbReference type="CDD" id="cd07776">
    <property type="entry name" value="ASKHA_NBD_FGGY_SpXK-like"/>
    <property type="match status" value="1"/>
</dbReference>
<evidence type="ECO:0000313" key="10">
    <source>
        <dbReference type="EMBL" id="KAA8896035.1"/>
    </source>
</evidence>
<dbReference type="Proteomes" id="UP000326924">
    <property type="component" value="Unassembled WGS sequence"/>
</dbReference>
<evidence type="ECO:0000256" key="6">
    <source>
        <dbReference type="ARBA" id="ARBA00048885"/>
    </source>
</evidence>
<keyword evidence="7" id="KW-0119">Carbohydrate metabolism</keyword>
<dbReference type="Pfam" id="PF00370">
    <property type="entry name" value="FGGY_N"/>
    <property type="match status" value="1"/>
</dbReference>
<keyword evidence="7" id="KW-0547">Nucleotide-binding</keyword>
<keyword evidence="11" id="KW-1185">Reference proteome</keyword>
<dbReference type="AlphaFoldDB" id="A0A5J5EK41"/>
<comment type="caution">
    <text evidence="10">The sequence shown here is derived from an EMBL/GenBank/DDBJ whole genome shotgun (WGS) entry which is preliminary data.</text>
</comment>
<dbReference type="InterPro" id="IPR018484">
    <property type="entry name" value="FGGY_N"/>
</dbReference>
<dbReference type="OrthoDB" id="1728974at2759"/>
<dbReference type="InterPro" id="IPR043129">
    <property type="entry name" value="ATPase_NBD"/>
</dbReference>
<keyword evidence="4 7" id="KW-0418">Kinase</keyword>
<reference evidence="10 11" key="1">
    <citation type="submission" date="2019-09" db="EMBL/GenBank/DDBJ databases">
        <title>Draft genome of the ectomycorrhizal ascomycete Sphaerosporella brunnea.</title>
        <authorList>
            <consortium name="DOE Joint Genome Institute"/>
            <person name="Benucci G.M."/>
            <person name="Marozzi G."/>
            <person name="Antonielli L."/>
            <person name="Sanchez S."/>
            <person name="Marco P."/>
            <person name="Wang X."/>
            <person name="Falini L.B."/>
            <person name="Barry K."/>
            <person name="Haridas S."/>
            <person name="Lipzen A."/>
            <person name="Labutti K."/>
            <person name="Grigoriev I.V."/>
            <person name="Murat C."/>
            <person name="Martin F."/>
            <person name="Albertini E."/>
            <person name="Donnini D."/>
            <person name="Bonito G."/>
        </authorList>
    </citation>
    <scope>NUCLEOTIDE SEQUENCE [LARGE SCALE GENOMIC DNA]</scope>
    <source>
        <strain evidence="10 11">Sb_GMNB300</strain>
    </source>
</reference>
<evidence type="ECO:0000313" key="11">
    <source>
        <dbReference type="Proteomes" id="UP000326924"/>
    </source>
</evidence>
<sequence>MPSTYIGFDLSSSGLKCLAVTADLKAIHEEAILFDKDLPHYGVVGGVHKNEKEKEVYAPVAMWIEALDLILTRMKEGGFDFSSVRGVSGAGQQHGSVYWSDKAEQILASLNPNSSLVEQLSPDGFTHKWSPNWQDHSTQTECEQFEQAAGDGEALARITGSRAHHRFTGPQIKKFHRRHPEVYEKTARISLVSSFLCSIFLGRIAPLDISDVCGMNLWDIKNDDWDQSLLTLTTEGEKGGVAALTAKLGDVERTHGKNLGKISPWFVDRFGFSPECAILPFTGDNPATILALPLRPLDAIVSLGTSTTLLMSTPTYYSSVEYHLFNHPTTRGLYMFMLCYCNGALAREGIRNQVNKASNISSGTWDAFDAAAVSTPMAGKKSPSDPAKIGVYFPLPENIPNVRDGTWRFIYKDGKVEQTEEGWDIPRDDVRAILEGQALSMRMRSEALLAPDPKVNGNKAQPRRLYFVGGGSRNTAIMQIMAEVLGGFEGVYKLDIGSNACALGAAYYATWALERKEGEAFEDYVADWWDEENQVKRIGDSYKEGVWEEYGELLKGFRLAEEKLVKIAHN</sequence>
<comment type="function">
    <text evidence="5 7">Highly specific D-xylulose kinase which participates in the catabolism of xylose. Xylose is a major component of hemicelluloses such as xylan. Most fungi utilize D-xylose via three enzymatic reactions, xylose reductase (XR), xylitol dehydrogenase (XDH), and xylulokinase, to form xylulose 5-phosphate, which enters pentose phosphate pathway.</text>
</comment>
<keyword evidence="7" id="KW-0067">ATP-binding</keyword>
<feature type="domain" description="Carbohydrate kinase FGGY C-terminal" evidence="9">
    <location>
        <begin position="300"/>
        <end position="512"/>
    </location>
</feature>
<dbReference type="InterPro" id="IPR018485">
    <property type="entry name" value="FGGY_C"/>
</dbReference>
<keyword evidence="3 7" id="KW-0808">Transferase</keyword>
<dbReference type="GO" id="GO:0042732">
    <property type="term" value="P:D-xylose metabolic process"/>
    <property type="evidence" value="ECO:0007669"/>
    <property type="project" value="UniProtKB-UniRule"/>
</dbReference>
<evidence type="ECO:0000259" key="8">
    <source>
        <dbReference type="Pfam" id="PF00370"/>
    </source>
</evidence>
<dbReference type="GO" id="GO:0005997">
    <property type="term" value="P:xylulose metabolic process"/>
    <property type="evidence" value="ECO:0007669"/>
    <property type="project" value="TreeGrafter"/>
</dbReference>
<dbReference type="PANTHER" id="PTHR10196:SF57">
    <property type="entry name" value="XYLULOSE KINASE"/>
    <property type="match status" value="1"/>
</dbReference>
<dbReference type="PANTHER" id="PTHR10196">
    <property type="entry name" value="SUGAR KINASE"/>
    <property type="match status" value="1"/>
</dbReference>
<protein>
    <recommendedName>
        <fullName evidence="7">Xylulose kinase</fullName>
        <ecNumber evidence="7">2.7.1.17</ecNumber>
    </recommendedName>
</protein>